<evidence type="ECO:0008006" key="3">
    <source>
        <dbReference type="Google" id="ProtNLM"/>
    </source>
</evidence>
<sequence>MSMHELVATKHIHWAHAATDSSKLRSVLLHPAHYKGLTLYEQRSRGSYALTHEELQDGAVRCSVFGNLDHGQPDYTHAAQQIVQQQPQECRFSALPGAAVEHTRQVFEASAYQQHYINPCFQYVLAGQLLGQLQQQCTQMAQKFAGAYELSTLQQQDAALVDGLWTFRSPGSQAMIEQLIAERHNACVRSTSTGEPVAWVLEPEPGCAGMLHTVEGHRKKGLAKWAFASLLSKLQLQHQQQEEQLQQQQQQQPAAMMRQADSSGCGAVGRVGGAGSGCWPGGHVYCYVVQENTASMQLMESLGLTNTGTYVWVGFKQQD</sequence>
<dbReference type="InterPro" id="IPR053225">
    <property type="entry name" value="Acyl-CoA_N-acyltransferase"/>
</dbReference>
<keyword evidence="2" id="KW-1185">Reference proteome</keyword>
<accession>A0A383WAU8</accession>
<dbReference type="InterPro" id="IPR016181">
    <property type="entry name" value="Acyl_CoA_acyltransferase"/>
</dbReference>
<gene>
    <name evidence="1" type="ORF">BQ4739_LOCUS15073</name>
</gene>
<name>A0A383WAU8_TETOB</name>
<organism evidence="1 2">
    <name type="scientific">Tetradesmus obliquus</name>
    <name type="common">Green alga</name>
    <name type="synonym">Acutodesmus obliquus</name>
    <dbReference type="NCBI Taxonomy" id="3088"/>
    <lineage>
        <taxon>Eukaryota</taxon>
        <taxon>Viridiplantae</taxon>
        <taxon>Chlorophyta</taxon>
        <taxon>core chlorophytes</taxon>
        <taxon>Chlorophyceae</taxon>
        <taxon>CS clade</taxon>
        <taxon>Sphaeropleales</taxon>
        <taxon>Scenedesmaceae</taxon>
        <taxon>Tetradesmus</taxon>
    </lineage>
</organism>
<dbReference type="AlphaFoldDB" id="A0A383WAU8"/>
<dbReference type="PANTHER" id="PTHR20958:SF6">
    <property type="entry name" value="GLYCINE N-ACYLTRANSFERASE-LIKE PROTEIN"/>
    <property type="match status" value="1"/>
</dbReference>
<dbReference type="STRING" id="3088.A0A383WAU8"/>
<dbReference type="EMBL" id="FNXT01001221">
    <property type="protein sequence ID" value="SZX74755.1"/>
    <property type="molecule type" value="Genomic_DNA"/>
</dbReference>
<reference evidence="1 2" key="1">
    <citation type="submission" date="2016-10" db="EMBL/GenBank/DDBJ databases">
        <authorList>
            <person name="Cai Z."/>
        </authorList>
    </citation>
    <scope>NUCLEOTIDE SEQUENCE [LARGE SCALE GENOMIC DNA]</scope>
</reference>
<dbReference type="SUPFAM" id="SSF55729">
    <property type="entry name" value="Acyl-CoA N-acyltransferases (Nat)"/>
    <property type="match status" value="1"/>
</dbReference>
<evidence type="ECO:0000313" key="1">
    <source>
        <dbReference type="EMBL" id="SZX74755.1"/>
    </source>
</evidence>
<protein>
    <recommendedName>
        <fullName evidence="3">FR47-like domain-containing protein</fullName>
    </recommendedName>
</protein>
<evidence type="ECO:0000313" key="2">
    <source>
        <dbReference type="Proteomes" id="UP000256970"/>
    </source>
</evidence>
<dbReference type="Proteomes" id="UP000256970">
    <property type="component" value="Unassembled WGS sequence"/>
</dbReference>
<dbReference type="PANTHER" id="PTHR20958">
    <property type="entry name" value="GLYCINE N-ACYLTRANSFERASE-LIKE PROTEIN"/>
    <property type="match status" value="1"/>
</dbReference>
<proteinExistence type="predicted"/>
<dbReference type="Gene3D" id="3.40.630.30">
    <property type="match status" value="1"/>
</dbReference>